<dbReference type="STRING" id="1798002.A2478_03420"/>
<dbReference type="EMBL" id="MFGJ01000006">
    <property type="protein sequence ID" value="OGF32346.1"/>
    <property type="molecule type" value="Genomic_DNA"/>
</dbReference>
<organism evidence="1 2">
    <name type="scientific">Candidatus Falkowbacteria bacterium RIFOXYC2_FULL_36_12</name>
    <dbReference type="NCBI Taxonomy" id="1798002"/>
    <lineage>
        <taxon>Bacteria</taxon>
        <taxon>Candidatus Falkowiibacteriota</taxon>
    </lineage>
</organism>
<comment type="caution">
    <text evidence="1">The sequence shown here is derived from an EMBL/GenBank/DDBJ whole genome shotgun (WGS) entry which is preliminary data.</text>
</comment>
<dbReference type="Proteomes" id="UP000179001">
    <property type="component" value="Unassembled WGS sequence"/>
</dbReference>
<evidence type="ECO:0000313" key="1">
    <source>
        <dbReference type="EMBL" id="OGF32346.1"/>
    </source>
</evidence>
<accession>A0A1F5T0T1</accession>
<reference evidence="1 2" key="1">
    <citation type="journal article" date="2016" name="Nat. Commun.">
        <title>Thousands of microbial genomes shed light on interconnected biogeochemical processes in an aquifer system.</title>
        <authorList>
            <person name="Anantharaman K."/>
            <person name="Brown C.T."/>
            <person name="Hug L.A."/>
            <person name="Sharon I."/>
            <person name="Castelle C.J."/>
            <person name="Probst A.J."/>
            <person name="Thomas B.C."/>
            <person name="Singh A."/>
            <person name="Wilkins M.J."/>
            <person name="Karaoz U."/>
            <person name="Brodie E.L."/>
            <person name="Williams K.H."/>
            <person name="Hubbard S.S."/>
            <person name="Banfield J.F."/>
        </authorList>
    </citation>
    <scope>NUCLEOTIDE SEQUENCE [LARGE SCALE GENOMIC DNA]</scope>
</reference>
<protein>
    <submittedName>
        <fullName evidence="1">Uncharacterized protein</fullName>
    </submittedName>
</protein>
<proteinExistence type="predicted"/>
<evidence type="ECO:0000313" key="2">
    <source>
        <dbReference type="Proteomes" id="UP000179001"/>
    </source>
</evidence>
<gene>
    <name evidence="1" type="ORF">A2478_03420</name>
</gene>
<name>A0A1F5T0T1_9BACT</name>
<dbReference type="AlphaFoldDB" id="A0A1F5T0T1"/>
<sequence>MALKVPMDVIRAMVNNSVDECKAKRCLSADESWRLRITSAEQARFEGPKLNLKLLMLCDFSK</sequence>